<dbReference type="EMBL" id="QMDX01000006">
    <property type="protein sequence ID" value="TSD13671.1"/>
    <property type="molecule type" value="Genomic_DNA"/>
</dbReference>
<organism evidence="9 10">
    <name type="scientific">Haloglomus irregulare</name>
    <dbReference type="NCBI Taxonomy" id="2234134"/>
    <lineage>
        <taxon>Archaea</taxon>
        <taxon>Methanobacteriati</taxon>
        <taxon>Methanobacteriota</taxon>
        <taxon>Stenosarchaea group</taxon>
        <taxon>Halobacteria</taxon>
        <taxon>Halobacteriales</taxon>
        <taxon>Natronomonadaceae</taxon>
        <taxon>Haloglomus</taxon>
    </lineage>
</organism>
<feature type="domain" description="tRNA-guanine(15) transglycosylase-like" evidence="8">
    <location>
        <begin position="13"/>
        <end position="341"/>
    </location>
</feature>
<dbReference type="HAMAP" id="MF_01634">
    <property type="entry name" value="TgtA_arch"/>
    <property type="match status" value="1"/>
</dbReference>
<comment type="cofactor">
    <cofactor evidence="6">
        <name>Zn(2+)</name>
        <dbReference type="ChEBI" id="CHEBI:29105"/>
    </cofactor>
    <text evidence="6">Binds 1 zinc ion per subunit.</text>
</comment>
<feature type="binding site" evidence="6">
    <location>
        <position position="197"/>
    </location>
    <ligand>
        <name>substrate</name>
    </ligand>
</feature>
<accession>A0A554N8E1</accession>
<feature type="binding site" evidence="6">
    <location>
        <position position="285"/>
    </location>
    <ligand>
        <name>Zn(2+)</name>
        <dbReference type="ChEBI" id="CHEBI:29105"/>
    </ligand>
</feature>
<comment type="catalytic activity">
    <reaction evidence="6">
        <text>guanosine(15) in tRNA + 7-cyano-7-carbaguanine = 7-cyano-7-carbaguanosine(15) in tRNA + guanine</text>
        <dbReference type="Rhea" id="RHEA:43164"/>
        <dbReference type="Rhea" id="RHEA-COMP:10371"/>
        <dbReference type="Rhea" id="RHEA-COMP:10372"/>
        <dbReference type="ChEBI" id="CHEBI:16235"/>
        <dbReference type="ChEBI" id="CHEBI:45075"/>
        <dbReference type="ChEBI" id="CHEBI:74269"/>
        <dbReference type="ChEBI" id="CHEBI:82850"/>
        <dbReference type="EC" id="2.4.2.48"/>
    </reaction>
</comment>
<comment type="caution">
    <text evidence="9">The sequence shown here is derived from an EMBL/GenBank/DDBJ whole genome shotgun (WGS) entry which is preliminary data.</text>
</comment>
<evidence type="ECO:0000259" key="8">
    <source>
        <dbReference type="Pfam" id="PF01702"/>
    </source>
</evidence>
<evidence type="ECO:0000256" key="6">
    <source>
        <dbReference type="HAMAP-Rule" id="MF_01634"/>
    </source>
</evidence>
<dbReference type="InterPro" id="IPR002616">
    <property type="entry name" value="tRNA_ribo_trans-like"/>
</dbReference>
<comment type="pathway">
    <text evidence="6">tRNA modification; archaeosine-tRNA biosynthesis.</text>
</comment>
<dbReference type="NCBIfam" id="TIGR00449">
    <property type="entry name" value="tgt_general"/>
    <property type="match status" value="1"/>
</dbReference>
<keyword evidence="4 6" id="KW-0479">Metal-binding</keyword>
<dbReference type="AlphaFoldDB" id="A0A554N8E1"/>
<keyword evidence="10" id="KW-1185">Reference proteome</keyword>
<dbReference type="InterPro" id="IPR004804">
    <property type="entry name" value="TgtA"/>
</dbReference>
<evidence type="ECO:0000256" key="1">
    <source>
        <dbReference type="ARBA" id="ARBA00022676"/>
    </source>
</evidence>
<dbReference type="NCBIfam" id="TIGR00432">
    <property type="entry name" value="arcsn_tRNA_tgt"/>
    <property type="match status" value="1"/>
</dbReference>
<proteinExistence type="inferred from homology"/>
<keyword evidence="5 6" id="KW-0862">Zinc</keyword>
<dbReference type="SUPFAM" id="SSF88802">
    <property type="entry name" value="Pre-PUA domain"/>
    <property type="match status" value="1"/>
</dbReference>
<dbReference type="EC" id="2.4.2.48" evidence="6"/>
<dbReference type="InterPro" id="IPR050076">
    <property type="entry name" value="ArchSynthase1/Queuine_TRR"/>
</dbReference>
<keyword evidence="3 6" id="KW-0819">tRNA processing</keyword>
<dbReference type="GO" id="GO:0016763">
    <property type="term" value="F:pentosyltransferase activity"/>
    <property type="evidence" value="ECO:0007669"/>
    <property type="project" value="UniProtKB-UniRule"/>
</dbReference>
<dbReference type="FunCoup" id="A0A554N8E1">
    <property type="interactions" value="21"/>
</dbReference>
<dbReference type="SUPFAM" id="SSF51713">
    <property type="entry name" value="tRNA-guanine transglycosylase"/>
    <property type="match status" value="1"/>
</dbReference>
<dbReference type="InParanoid" id="A0A554N8E1"/>
<dbReference type="InterPro" id="IPR036511">
    <property type="entry name" value="TGT-like_sf"/>
</dbReference>
<keyword evidence="1 6" id="KW-0328">Glycosyltransferase</keyword>
<dbReference type="PANTHER" id="PTHR46499">
    <property type="entry name" value="QUEUINE TRNA-RIBOSYLTRANSFERASE"/>
    <property type="match status" value="1"/>
</dbReference>
<sequence>MTDVFEVRRWDGAGRLGSLDVPRAGVTVETPALMPVVNPHIRTVAPARMADLGAQLLITNGYILYESEDYRERALEEGLHELYDFDGAIVTDSGSFQLSVYGDDEVAIDTREILRFQYDIGSDIGTPVDIPTPPEADRERAAAELATTQERIELATDLELGEMLLNAPVQGSTYPDLRERAGADARATGADVFPVGAVVPLLNDYRYAEAVEASLAAKRGLGPAAPVHLFGAGHPMTFALAAAAGCDLFDSAAYALYARDDRYLTVRGTEHLADLDHLPCPCPVCAEHGAEGLQALDETARERQLAEHNLHVSFAEVRRVRQAIRTGDLLELVEARARSHPTVLDGYRALLDHADALERTDAAGKDAFFHLSAESARRPEVRRHHERLAALPVEGEEVLLSEGDTNDSYDETWRVVPPFGPFPRALSETYPLTAEVPQRTDHAAQRAAARGVTALAEANPEVAFTLAHWDWPESALAPLPEDVRTTLLGPDEAVGDHGAEDGTTGE</sequence>
<evidence type="ECO:0000313" key="10">
    <source>
        <dbReference type="Proteomes" id="UP000319894"/>
    </source>
</evidence>
<evidence type="ECO:0000256" key="4">
    <source>
        <dbReference type="ARBA" id="ARBA00022723"/>
    </source>
</evidence>
<feature type="binding site" evidence="6">
    <location>
        <position position="282"/>
    </location>
    <ligand>
        <name>Zn(2+)</name>
        <dbReference type="ChEBI" id="CHEBI:29105"/>
    </ligand>
</feature>
<dbReference type="GO" id="GO:0008270">
    <property type="term" value="F:zinc ion binding"/>
    <property type="evidence" value="ECO:0007669"/>
    <property type="project" value="UniProtKB-UniRule"/>
</dbReference>
<dbReference type="OrthoDB" id="6871at2157"/>
<dbReference type="GO" id="GO:0002099">
    <property type="term" value="P:tRNA wobble guanine modification"/>
    <property type="evidence" value="ECO:0007669"/>
    <property type="project" value="TreeGrafter"/>
</dbReference>
<dbReference type="GO" id="GO:0005737">
    <property type="term" value="C:cytoplasm"/>
    <property type="evidence" value="ECO:0007669"/>
    <property type="project" value="TreeGrafter"/>
</dbReference>
<evidence type="ECO:0000256" key="3">
    <source>
        <dbReference type="ARBA" id="ARBA00022694"/>
    </source>
</evidence>
<dbReference type="Proteomes" id="UP000319894">
    <property type="component" value="Unassembled WGS sequence"/>
</dbReference>
<gene>
    <name evidence="6" type="primary">tgtA</name>
    <name evidence="9" type="ORF">DP107_10885</name>
</gene>
<evidence type="ECO:0000256" key="2">
    <source>
        <dbReference type="ARBA" id="ARBA00022679"/>
    </source>
</evidence>
<comment type="similarity">
    <text evidence="6">Belongs to the archaeosine tRNA-ribosyltransferase family.</text>
</comment>
<name>A0A554N8E1_9EURY</name>
<feature type="binding site" evidence="6">
    <location>
        <position position="129"/>
    </location>
    <ligand>
        <name>substrate</name>
    </ligand>
</feature>
<keyword evidence="2 6" id="KW-0808">Transferase</keyword>
<feature type="binding site" evidence="6">
    <location>
        <position position="280"/>
    </location>
    <ligand>
        <name>Zn(2+)</name>
        <dbReference type="ChEBI" id="CHEBI:29105"/>
    </ligand>
</feature>
<evidence type="ECO:0000313" key="9">
    <source>
        <dbReference type="EMBL" id="TSD13671.1"/>
    </source>
</evidence>
<dbReference type="Gene3D" id="3.20.20.105">
    <property type="entry name" value="Queuine tRNA-ribosyltransferase-like"/>
    <property type="match status" value="1"/>
</dbReference>
<feature type="region of interest" description="Disordered" evidence="7">
    <location>
        <begin position="487"/>
        <end position="506"/>
    </location>
</feature>
<dbReference type="PANTHER" id="PTHR46499:SF1">
    <property type="entry name" value="QUEUINE TRNA-RIBOSYLTRANSFERASE"/>
    <property type="match status" value="1"/>
</dbReference>
<reference evidence="9 10" key="1">
    <citation type="submission" date="2018-06" db="EMBL/GenBank/DDBJ databases">
        <title>Natronomonas sp. F16-60 a new haloarchaeon isolated from a solar saltern of Isla Cristina, Huelva, Spain.</title>
        <authorList>
            <person name="Duran-Viseras A."/>
            <person name="Sanchez-Porro C."/>
            <person name="Ventosa A."/>
        </authorList>
    </citation>
    <scope>NUCLEOTIDE SEQUENCE [LARGE SCALE GENOMIC DNA]</scope>
    <source>
        <strain evidence="9 10">F16-60</strain>
    </source>
</reference>
<comment type="function">
    <text evidence="6">Exchanges the guanine residue with 7-cyano-7-deazaguanine (preQ0) at position 15 in the dihydrouridine loop (D-loop) of archaeal tRNAs.</text>
</comment>
<protein>
    <recommendedName>
        <fullName evidence="6">tRNA-guanine(15) transglycosylase</fullName>
        <ecNumber evidence="6">2.4.2.48</ecNumber>
    </recommendedName>
    <alternativeName>
        <fullName evidence="6">7-cyano-7-deazaguanine tRNA-ribosyltransferase</fullName>
    </alternativeName>
    <alternativeName>
        <fullName evidence="6">Archaeal tRNA-guanine transglycosylase</fullName>
    </alternativeName>
</protein>
<dbReference type="RefSeq" id="WP_144262193.1">
    <property type="nucleotide sequence ID" value="NZ_QMDX01000006.1"/>
</dbReference>
<feature type="active site" description="Nucleophile" evidence="6">
    <location>
        <position position="92"/>
    </location>
</feature>
<evidence type="ECO:0000256" key="7">
    <source>
        <dbReference type="SAM" id="MobiDB-lite"/>
    </source>
</evidence>
<dbReference type="UniPathway" id="UPA00393"/>
<dbReference type="Pfam" id="PF01702">
    <property type="entry name" value="TGT"/>
    <property type="match status" value="1"/>
</dbReference>
<evidence type="ECO:0000256" key="5">
    <source>
        <dbReference type="ARBA" id="ARBA00022833"/>
    </source>
</evidence>